<organism evidence="2 3">
    <name type="scientific">Streptomyces canarius</name>
    <dbReference type="NCBI Taxonomy" id="285453"/>
    <lineage>
        <taxon>Bacteria</taxon>
        <taxon>Bacillati</taxon>
        <taxon>Actinomycetota</taxon>
        <taxon>Actinomycetes</taxon>
        <taxon>Kitasatosporales</taxon>
        <taxon>Streptomycetaceae</taxon>
        <taxon>Streptomyces</taxon>
    </lineage>
</organism>
<feature type="domain" description="Knr4/Smi1-like" evidence="1">
    <location>
        <begin position="18"/>
        <end position="133"/>
    </location>
</feature>
<dbReference type="Pfam" id="PF09346">
    <property type="entry name" value="SMI1_KNR4"/>
    <property type="match status" value="1"/>
</dbReference>
<dbReference type="RefSeq" id="WP_189894756.1">
    <property type="nucleotide sequence ID" value="NZ_BMVN01000074.1"/>
</dbReference>
<dbReference type="InterPro" id="IPR037883">
    <property type="entry name" value="Knr4/Smi1-like_sf"/>
</dbReference>
<gene>
    <name evidence="2" type="ORF">GCM10010345_87240</name>
</gene>
<dbReference type="EMBL" id="BMVN01000074">
    <property type="protein sequence ID" value="GHA70451.1"/>
    <property type="molecule type" value="Genomic_DNA"/>
</dbReference>
<evidence type="ECO:0000313" key="2">
    <source>
        <dbReference type="EMBL" id="GHA70451.1"/>
    </source>
</evidence>
<proteinExistence type="predicted"/>
<comment type="caution">
    <text evidence="2">The sequence shown here is derived from an EMBL/GenBank/DDBJ whole genome shotgun (WGS) entry which is preliminary data.</text>
</comment>
<evidence type="ECO:0000259" key="1">
    <source>
        <dbReference type="SMART" id="SM00860"/>
    </source>
</evidence>
<dbReference type="InterPro" id="IPR018958">
    <property type="entry name" value="Knr4/Smi1-like_dom"/>
</dbReference>
<protein>
    <submittedName>
        <fullName evidence="2">SMI1/KNR4 family protein</fullName>
    </submittedName>
</protein>
<dbReference type="SMART" id="SM00860">
    <property type="entry name" value="SMI1_KNR4"/>
    <property type="match status" value="1"/>
</dbReference>
<reference evidence="3" key="1">
    <citation type="journal article" date="2019" name="Int. J. Syst. Evol. Microbiol.">
        <title>The Global Catalogue of Microorganisms (GCM) 10K type strain sequencing project: providing services to taxonomists for standard genome sequencing and annotation.</title>
        <authorList>
            <consortium name="The Broad Institute Genomics Platform"/>
            <consortium name="The Broad Institute Genome Sequencing Center for Infectious Disease"/>
            <person name="Wu L."/>
            <person name="Ma J."/>
        </authorList>
    </citation>
    <scope>NUCLEOTIDE SEQUENCE [LARGE SCALE GENOMIC DNA]</scope>
    <source>
        <strain evidence="3">JCM 4733</strain>
    </source>
</reference>
<accession>A0ABQ3DE51</accession>
<name>A0ABQ3DE51_9ACTN</name>
<keyword evidence="3" id="KW-1185">Reference proteome</keyword>
<sequence length="145" mass="16528">MWIELITSLSGEVGLTDPVDEDELVSAELALGLEIPEDLKSFLRESNGATDEFGCGFVWSAADIVSRNREMKETADFRSLYMPFDSLLFIGDSGGGDLFAFVVEPPRYDIFVWQHESDNRRWVARNLRDYVRRYLAAGGEDWYES</sequence>
<dbReference type="SUPFAM" id="SSF160631">
    <property type="entry name" value="SMI1/KNR4-like"/>
    <property type="match status" value="1"/>
</dbReference>
<dbReference type="Gene3D" id="3.40.1580.10">
    <property type="entry name" value="SMI1/KNR4-like"/>
    <property type="match status" value="1"/>
</dbReference>
<dbReference type="Proteomes" id="UP000653644">
    <property type="component" value="Unassembled WGS sequence"/>
</dbReference>
<evidence type="ECO:0000313" key="3">
    <source>
        <dbReference type="Proteomes" id="UP000653644"/>
    </source>
</evidence>